<dbReference type="EMBL" id="MZXV01000058">
    <property type="protein sequence ID" value="PZV35350.1"/>
    <property type="molecule type" value="Genomic_DNA"/>
</dbReference>
<dbReference type="Proteomes" id="UP000248616">
    <property type="component" value="Unassembled WGS sequence"/>
</dbReference>
<name>A0A2W7BWZ5_9HYPH</name>
<protein>
    <submittedName>
        <fullName evidence="1">Uncharacterized protein</fullName>
    </submittedName>
</protein>
<sequence length="92" mass="10062">MSARWTEEAMAAALTARNEDAQILGVFDITNKTVAGIDSRRLGEAIQFVANAAILGYDVRAAVVMYGEPGTPSLRVTDCERLWARYGESLLR</sequence>
<dbReference type="OrthoDB" id="9802782at2"/>
<accession>A0A2W7BWZ5</accession>
<dbReference type="AlphaFoldDB" id="A0A2W7BWZ5"/>
<reference evidence="2" key="1">
    <citation type="submission" date="2017-03" db="EMBL/GenBank/DDBJ databases">
        <authorList>
            <person name="Safronova V.I."/>
            <person name="Sazanova A.L."/>
            <person name="Chirak E.R."/>
        </authorList>
    </citation>
    <scope>NUCLEOTIDE SEQUENCE [LARGE SCALE GENOMIC DNA]</scope>
    <source>
        <strain evidence="2">Ach-343</strain>
    </source>
</reference>
<evidence type="ECO:0000313" key="1">
    <source>
        <dbReference type="EMBL" id="PZV35350.1"/>
    </source>
</evidence>
<comment type="caution">
    <text evidence="1">The sequence shown here is derived from an EMBL/GenBank/DDBJ whole genome shotgun (WGS) entry which is preliminary data.</text>
</comment>
<keyword evidence="2" id="KW-1185">Reference proteome</keyword>
<organism evidence="1 2">
    <name type="scientific">Mesorhizobium kowhaii</name>
    <dbReference type="NCBI Taxonomy" id="1300272"/>
    <lineage>
        <taxon>Bacteria</taxon>
        <taxon>Pseudomonadati</taxon>
        <taxon>Pseudomonadota</taxon>
        <taxon>Alphaproteobacteria</taxon>
        <taxon>Hyphomicrobiales</taxon>
        <taxon>Phyllobacteriaceae</taxon>
        <taxon>Mesorhizobium</taxon>
    </lineage>
</organism>
<proteinExistence type="predicted"/>
<evidence type="ECO:0000313" key="2">
    <source>
        <dbReference type="Proteomes" id="UP000248616"/>
    </source>
</evidence>
<gene>
    <name evidence="1" type="ORF">B5V02_27600</name>
</gene>